<dbReference type="InterPro" id="IPR036388">
    <property type="entry name" value="WH-like_DNA-bd_sf"/>
</dbReference>
<dbReference type="PROSITE" id="PS50110">
    <property type="entry name" value="RESPONSE_REGULATORY"/>
    <property type="match status" value="1"/>
</dbReference>
<keyword evidence="5" id="KW-0805">Transcription regulation</keyword>
<evidence type="ECO:0000256" key="6">
    <source>
        <dbReference type="ARBA" id="ARBA00023125"/>
    </source>
</evidence>
<keyword evidence="2" id="KW-0963">Cytoplasm</keyword>
<dbReference type="GO" id="GO:0000976">
    <property type="term" value="F:transcription cis-regulatory region binding"/>
    <property type="evidence" value="ECO:0007669"/>
    <property type="project" value="TreeGrafter"/>
</dbReference>
<feature type="DNA-binding region" description="OmpR/PhoB-type" evidence="10">
    <location>
        <begin position="135"/>
        <end position="235"/>
    </location>
</feature>
<dbReference type="CDD" id="cd00383">
    <property type="entry name" value="trans_reg_C"/>
    <property type="match status" value="1"/>
</dbReference>
<dbReference type="SMART" id="SM00448">
    <property type="entry name" value="REC"/>
    <property type="match status" value="1"/>
</dbReference>
<evidence type="ECO:0000256" key="2">
    <source>
        <dbReference type="ARBA" id="ARBA00022490"/>
    </source>
</evidence>
<accession>A0A328AYB6</accession>
<organism evidence="13 14">
    <name type="scientific">Phenylobacterium hankyongense</name>
    <dbReference type="NCBI Taxonomy" id="1813876"/>
    <lineage>
        <taxon>Bacteria</taxon>
        <taxon>Pseudomonadati</taxon>
        <taxon>Pseudomonadota</taxon>
        <taxon>Alphaproteobacteria</taxon>
        <taxon>Caulobacterales</taxon>
        <taxon>Caulobacteraceae</taxon>
        <taxon>Phenylobacterium</taxon>
    </lineage>
</organism>
<proteinExistence type="predicted"/>
<dbReference type="GO" id="GO:0032993">
    <property type="term" value="C:protein-DNA complex"/>
    <property type="evidence" value="ECO:0007669"/>
    <property type="project" value="TreeGrafter"/>
</dbReference>
<dbReference type="AlphaFoldDB" id="A0A328AYB6"/>
<evidence type="ECO:0000313" key="13">
    <source>
        <dbReference type="EMBL" id="RAK59587.1"/>
    </source>
</evidence>
<dbReference type="InterPro" id="IPR039420">
    <property type="entry name" value="WalR-like"/>
</dbReference>
<evidence type="ECO:0000313" key="14">
    <source>
        <dbReference type="Proteomes" id="UP000249842"/>
    </source>
</evidence>
<name>A0A328AYB6_9CAUL</name>
<evidence type="ECO:0000256" key="7">
    <source>
        <dbReference type="ARBA" id="ARBA00023163"/>
    </source>
</evidence>
<dbReference type="InterPro" id="IPR001789">
    <property type="entry name" value="Sig_transdc_resp-reg_receiver"/>
</dbReference>
<keyword evidence="6 10" id="KW-0238">DNA-binding</keyword>
<evidence type="ECO:0000259" key="11">
    <source>
        <dbReference type="PROSITE" id="PS50110"/>
    </source>
</evidence>
<dbReference type="PROSITE" id="PS51755">
    <property type="entry name" value="OMPR_PHOB"/>
    <property type="match status" value="1"/>
</dbReference>
<reference evidence="14" key="1">
    <citation type="submission" date="2018-05" db="EMBL/GenBank/DDBJ databases">
        <authorList>
            <person name="Li X."/>
        </authorList>
    </citation>
    <scope>NUCLEOTIDE SEQUENCE [LARGE SCALE GENOMIC DNA]</scope>
    <source>
        <strain evidence="14">HKS-05</strain>
    </source>
</reference>
<dbReference type="GO" id="GO:0005829">
    <property type="term" value="C:cytosol"/>
    <property type="evidence" value="ECO:0007669"/>
    <property type="project" value="TreeGrafter"/>
</dbReference>
<evidence type="ECO:0000259" key="12">
    <source>
        <dbReference type="PROSITE" id="PS51755"/>
    </source>
</evidence>
<dbReference type="OrthoDB" id="2181430at2"/>
<dbReference type="GO" id="GO:0000156">
    <property type="term" value="F:phosphorelay response regulator activity"/>
    <property type="evidence" value="ECO:0007669"/>
    <property type="project" value="TreeGrafter"/>
</dbReference>
<dbReference type="SUPFAM" id="SSF52172">
    <property type="entry name" value="CheY-like"/>
    <property type="match status" value="1"/>
</dbReference>
<dbReference type="SUPFAM" id="SSF46894">
    <property type="entry name" value="C-terminal effector domain of the bipartite response regulators"/>
    <property type="match status" value="1"/>
</dbReference>
<sequence>MSSASAPHIVVVDDEADLCEAVREYLVDHGYAVSVANGGAALRATMAERPVDLVLLDVNMPGEDGLAIARQLRSLGGLGIIMLTARREAVDRVVGLEVGADDYVAKPFDLRELLARVRAVLRRAARAERPPATMGREVRFGRCVLNLDRRRLYDLRGREVPITAMEFDLLRVFAENPDRVLTRDRLLDLAHNMEMTPFDRSIDMRIGRLRRKIETDPKLPQTLKTVRGAGYVFVPAGLHG</sequence>
<dbReference type="Proteomes" id="UP000249842">
    <property type="component" value="Unassembled WGS sequence"/>
</dbReference>
<dbReference type="PANTHER" id="PTHR48111:SF4">
    <property type="entry name" value="DNA-BINDING DUAL TRANSCRIPTIONAL REGULATOR OMPR"/>
    <property type="match status" value="1"/>
</dbReference>
<keyword evidence="3 9" id="KW-0597">Phosphoprotein</keyword>
<dbReference type="InterPro" id="IPR011006">
    <property type="entry name" value="CheY-like_superfamily"/>
</dbReference>
<dbReference type="InterPro" id="IPR016032">
    <property type="entry name" value="Sig_transdc_resp-reg_C-effctor"/>
</dbReference>
<dbReference type="InterPro" id="IPR001867">
    <property type="entry name" value="OmpR/PhoB-type_DNA-bd"/>
</dbReference>
<evidence type="ECO:0000256" key="4">
    <source>
        <dbReference type="ARBA" id="ARBA00023012"/>
    </source>
</evidence>
<evidence type="ECO:0000256" key="8">
    <source>
        <dbReference type="ARBA" id="ARBA00067337"/>
    </source>
</evidence>
<keyword evidence="4" id="KW-0902">Two-component regulatory system</keyword>
<dbReference type="PANTHER" id="PTHR48111">
    <property type="entry name" value="REGULATOR OF RPOS"/>
    <property type="match status" value="1"/>
</dbReference>
<dbReference type="SMART" id="SM00862">
    <property type="entry name" value="Trans_reg_C"/>
    <property type="match status" value="1"/>
</dbReference>
<dbReference type="Pfam" id="PF00486">
    <property type="entry name" value="Trans_reg_C"/>
    <property type="match status" value="1"/>
</dbReference>
<dbReference type="RefSeq" id="WP_111456880.1">
    <property type="nucleotide sequence ID" value="NZ_QFYP01000001.1"/>
</dbReference>
<comment type="subcellular location">
    <subcellularLocation>
        <location evidence="1">Cytoplasm</location>
    </subcellularLocation>
</comment>
<dbReference type="Gene3D" id="6.10.250.690">
    <property type="match status" value="1"/>
</dbReference>
<protein>
    <recommendedName>
        <fullName evidence="8">Regulatory protein VirG</fullName>
    </recommendedName>
</protein>
<evidence type="ECO:0000256" key="10">
    <source>
        <dbReference type="PROSITE-ProRule" id="PRU01091"/>
    </source>
</evidence>
<evidence type="ECO:0000256" key="1">
    <source>
        <dbReference type="ARBA" id="ARBA00004496"/>
    </source>
</evidence>
<evidence type="ECO:0000256" key="3">
    <source>
        <dbReference type="ARBA" id="ARBA00022553"/>
    </source>
</evidence>
<keyword evidence="14" id="KW-1185">Reference proteome</keyword>
<feature type="modified residue" description="4-aspartylphosphate" evidence="9">
    <location>
        <position position="57"/>
    </location>
</feature>
<dbReference type="Gene3D" id="3.40.50.2300">
    <property type="match status" value="1"/>
</dbReference>
<comment type="caution">
    <text evidence="13">The sequence shown here is derived from an EMBL/GenBank/DDBJ whole genome shotgun (WGS) entry which is preliminary data.</text>
</comment>
<feature type="domain" description="OmpR/PhoB-type" evidence="12">
    <location>
        <begin position="135"/>
        <end position="235"/>
    </location>
</feature>
<evidence type="ECO:0000256" key="5">
    <source>
        <dbReference type="ARBA" id="ARBA00023015"/>
    </source>
</evidence>
<feature type="domain" description="Response regulatory" evidence="11">
    <location>
        <begin position="8"/>
        <end position="121"/>
    </location>
</feature>
<gene>
    <name evidence="13" type="ORF">DJ021_07120</name>
</gene>
<evidence type="ECO:0000256" key="9">
    <source>
        <dbReference type="PROSITE-ProRule" id="PRU00169"/>
    </source>
</evidence>
<dbReference type="EMBL" id="QFYP01000001">
    <property type="protein sequence ID" value="RAK59587.1"/>
    <property type="molecule type" value="Genomic_DNA"/>
</dbReference>
<keyword evidence="7" id="KW-0804">Transcription</keyword>
<dbReference type="Pfam" id="PF00072">
    <property type="entry name" value="Response_reg"/>
    <property type="match status" value="1"/>
</dbReference>
<dbReference type="FunFam" id="1.10.10.10:FF:000099">
    <property type="entry name" value="Two-component system response regulator TorR"/>
    <property type="match status" value="1"/>
</dbReference>
<dbReference type="GO" id="GO:0006355">
    <property type="term" value="P:regulation of DNA-templated transcription"/>
    <property type="evidence" value="ECO:0007669"/>
    <property type="project" value="InterPro"/>
</dbReference>
<dbReference type="Gene3D" id="1.10.10.10">
    <property type="entry name" value="Winged helix-like DNA-binding domain superfamily/Winged helix DNA-binding domain"/>
    <property type="match status" value="1"/>
</dbReference>